<comment type="caution">
    <text evidence="1">The sequence shown here is derived from an EMBL/GenBank/DDBJ whole genome shotgun (WGS) entry which is preliminary data.</text>
</comment>
<protein>
    <recommendedName>
        <fullName evidence="3">Transposase</fullName>
    </recommendedName>
</protein>
<organism evidence="1 2">
    <name type="scientific">Nostoc minutum NIES-26</name>
    <dbReference type="NCBI Taxonomy" id="1844469"/>
    <lineage>
        <taxon>Bacteria</taxon>
        <taxon>Bacillati</taxon>
        <taxon>Cyanobacteriota</taxon>
        <taxon>Cyanophyceae</taxon>
        <taxon>Nostocales</taxon>
        <taxon>Nostocaceae</taxon>
        <taxon>Nostoc</taxon>
    </lineage>
</organism>
<gene>
    <name evidence="1" type="ORF">A6770_17330</name>
</gene>
<proteinExistence type="predicted"/>
<accession>A0A367REH8</accession>
<dbReference type="Proteomes" id="UP000252107">
    <property type="component" value="Unassembled WGS sequence"/>
</dbReference>
<reference evidence="1" key="1">
    <citation type="submission" date="2016-04" db="EMBL/GenBank/DDBJ databases">
        <authorList>
            <person name="Tabuchi Yagui T.R."/>
        </authorList>
    </citation>
    <scope>NUCLEOTIDE SEQUENCE [LARGE SCALE GENOMIC DNA]</scope>
    <source>
        <strain evidence="1">NIES-26</strain>
    </source>
</reference>
<evidence type="ECO:0000313" key="2">
    <source>
        <dbReference type="Proteomes" id="UP000252107"/>
    </source>
</evidence>
<evidence type="ECO:0008006" key="3">
    <source>
        <dbReference type="Google" id="ProtNLM"/>
    </source>
</evidence>
<evidence type="ECO:0000313" key="1">
    <source>
        <dbReference type="EMBL" id="RCJ34093.1"/>
    </source>
</evidence>
<dbReference type="EMBL" id="LXQD01000174">
    <property type="protein sequence ID" value="RCJ34093.1"/>
    <property type="molecule type" value="Genomic_DNA"/>
</dbReference>
<dbReference type="AlphaFoldDB" id="A0A367REH8"/>
<name>A0A367REH8_9NOSO</name>
<keyword evidence="2" id="KW-1185">Reference proteome</keyword>
<sequence>MYSFDLLARTIKYLLAHAQELVYILESLIPSAYQRETFNAMLGLFLEAKGYPLPQHSQTKSASAISRFLNIYDWPTRQIIRVTRKHIQRAILCACPKGRRPQLQVIFDLTTLEKCGKFKEFDHLIRLYNRKRATCEQIHGRVFRSRKI</sequence>